<organism evidence="10">
    <name type="scientific">Prosthecochloris aestuarii</name>
    <dbReference type="NCBI Taxonomy" id="1102"/>
    <lineage>
        <taxon>Bacteria</taxon>
        <taxon>Pseudomonadati</taxon>
        <taxon>Chlorobiota</taxon>
        <taxon>Chlorobiia</taxon>
        <taxon>Chlorobiales</taxon>
        <taxon>Chlorobiaceae</taxon>
        <taxon>Prosthecochloris</taxon>
    </lineage>
</organism>
<protein>
    <submittedName>
        <fullName evidence="10">Cation:proton antiporter</fullName>
    </submittedName>
</protein>
<dbReference type="PANTHER" id="PTHR34702:SF1">
    <property type="entry name" value="NA(+)_H(+) ANTIPORTER SUBUNIT F"/>
    <property type="match status" value="1"/>
</dbReference>
<dbReference type="GO" id="GO:0005886">
    <property type="term" value="C:plasma membrane"/>
    <property type="evidence" value="ECO:0007669"/>
    <property type="project" value="UniProtKB-SubCell"/>
</dbReference>
<dbReference type="GO" id="GO:0015385">
    <property type="term" value="F:sodium:proton antiporter activity"/>
    <property type="evidence" value="ECO:0007669"/>
    <property type="project" value="TreeGrafter"/>
</dbReference>
<evidence type="ECO:0000256" key="5">
    <source>
        <dbReference type="ARBA" id="ARBA00022692"/>
    </source>
</evidence>
<evidence type="ECO:0000256" key="9">
    <source>
        <dbReference type="SAM" id="Phobius"/>
    </source>
</evidence>
<evidence type="ECO:0000256" key="3">
    <source>
        <dbReference type="ARBA" id="ARBA00022448"/>
    </source>
</evidence>
<keyword evidence="7 8" id="KW-0472">Membrane</keyword>
<keyword evidence="6 9" id="KW-1133">Transmembrane helix</keyword>
<sequence length="90" mass="9912">MSFMEWAVQMSVIVIGLSILIIFFRLVIGPSIEDRVVALDLLSANAIAFIAVYSIQKQTTTFLDVGIIVALLAFLGTVAFAFYLGRRGRQ</sequence>
<keyword evidence="8" id="KW-0406">Ion transport</keyword>
<evidence type="ECO:0000256" key="7">
    <source>
        <dbReference type="ARBA" id="ARBA00023136"/>
    </source>
</evidence>
<comment type="subcellular location">
    <subcellularLocation>
        <location evidence="1 8">Cell membrane</location>
        <topology evidence="1 8">Multi-pass membrane protein</topology>
    </subcellularLocation>
</comment>
<evidence type="ECO:0000256" key="8">
    <source>
        <dbReference type="PIRNR" id="PIRNR028784"/>
    </source>
</evidence>
<dbReference type="PANTHER" id="PTHR34702">
    <property type="entry name" value="NA(+)/H(+) ANTIPORTER SUBUNIT F1"/>
    <property type="match status" value="1"/>
</dbReference>
<keyword evidence="3 8" id="KW-0813">Transport</keyword>
<proteinExistence type="inferred from homology"/>
<comment type="similarity">
    <text evidence="2 8">Belongs to the CPA3 antiporters (TC 2.A.63) subunit F family.</text>
</comment>
<keyword evidence="8" id="KW-0050">Antiport</keyword>
<dbReference type="Pfam" id="PF04066">
    <property type="entry name" value="MrpF_PhaF"/>
    <property type="match status" value="1"/>
</dbReference>
<reference evidence="10" key="1">
    <citation type="journal article" date="2020" name="mSystems">
        <title>Genome- and Community-Level Interaction Insights into Carbon Utilization and Element Cycling Functions of Hydrothermarchaeota in Hydrothermal Sediment.</title>
        <authorList>
            <person name="Zhou Z."/>
            <person name="Liu Y."/>
            <person name="Xu W."/>
            <person name="Pan J."/>
            <person name="Luo Z.H."/>
            <person name="Li M."/>
        </authorList>
    </citation>
    <scope>NUCLEOTIDE SEQUENCE [LARGE SCALE GENOMIC DNA]</scope>
    <source>
        <strain evidence="10">SpSt-1181</strain>
    </source>
</reference>
<feature type="transmembrane region" description="Helical" evidence="9">
    <location>
        <begin position="61"/>
        <end position="84"/>
    </location>
</feature>
<feature type="transmembrane region" description="Helical" evidence="9">
    <location>
        <begin position="6"/>
        <end position="24"/>
    </location>
</feature>
<keyword evidence="5 9" id="KW-0812">Transmembrane</keyword>
<dbReference type="Proteomes" id="UP000886335">
    <property type="component" value="Unassembled WGS sequence"/>
</dbReference>
<dbReference type="InterPro" id="IPR007208">
    <property type="entry name" value="MrpF/PhaF-like"/>
</dbReference>
<evidence type="ECO:0000256" key="2">
    <source>
        <dbReference type="ARBA" id="ARBA00009212"/>
    </source>
</evidence>
<evidence type="ECO:0000256" key="6">
    <source>
        <dbReference type="ARBA" id="ARBA00022989"/>
    </source>
</evidence>
<dbReference type="AlphaFoldDB" id="A0A831SQS2"/>
<evidence type="ECO:0000256" key="1">
    <source>
        <dbReference type="ARBA" id="ARBA00004651"/>
    </source>
</evidence>
<dbReference type="NCBIfam" id="NF009243">
    <property type="entry name" value="PRK12599.1-2"/>
    <property type="match status" value="1"/>
</dbReference>
<comment type="caution">
    <text evidence="10">The sequence shown here is derived from an EMBL/GenBank/DDBJ whole genome shotgun (WGS) entry which is preliminary data.</text>
</comment>
<keyword evidence="4 8" id="KW-1003">Cell membrane</keyword>
<gene>
    <name evidence="10" type="ORF">ENN50_01750</name>
</gene>
<dbReference type="PIRSF" id="PIRSF028784">
    <property type="entry name" value="MrpF"/>
    <property type="match status" value="1"/>
</dbReference>
<name>A0A831SQS2_PROAE</name>
<evidence type="ECO:0000256" key="4">
    <source>
        <dbReference type="ARBA" id="ARBA00022475"/>
    </source>
</evidence>
<evidence type="ECO:0000313" key="10">
    <source>
        <dbReference type="EMBL" id="HED30420.1"/>
    </source>
</evidence>
<feature type="transmembrane region" description="Helical" evidence="9">
    <location>
        <begin position="36"/>
        <end position="55"/>
    </location>
</feature>
<accession>A0A831SQS2</accession>
<dbReference type="EMBL" id="DSBW01000042">
    <property type="protein sequence ID" value="HED30420.1"/>
    <property type="molecule type" value="Genomic_DNA"/>
</dbReference>